<dbReference type="AlphaFoldDB" id="A0A645G742"/>
<dbReference type="EMBL" id="VSSQ01070702">
    <property type="protein sequence ID" value="MPN22465.1"/>
    <property type="molecule type" value="Genomic_DNA"/>
</dbReference>
<evidence type="ECO:0000313" key="1">
    <source>
        <dbReference type="EMBL" id="MPN22465.1"/>
    </source>
</evidence>
<proteinExistence type="predicted"/>
<accession>A0A645G742</accession>
<reference evidence="1" key="1">
    <citation type="submission" date="2019-08" db="EMBL/GenBank/DDBJ databases">
        <authorList>
            <person name="Kucharzyk K."/>
            <person name="Murdoch R.W."/>
            <person name="Higgins S."/>
            <person name="Loffler F."/>
        </authorList>
    </citation>
    <scope>NUCLEOTIDE SEQUENCE</scope>
</reference>
<gene>
    <name evidence="1" type="ORF">SDC9_169848</name>
</gene>
<protein>
    <submittedName>
        <fullName evidence="1">Uncharacterized protein</fullName>
    </submittedName>
</protein>
<organism evidence="1">
    <name type="scientific">bioreactor metagenome</name>
    <dbReference type="NCBI Taxonomy" id="1076179"/>
    <lineage>
        <taxon>unclassified sequences</taxon>
        <taxon>metagenomes</taxon>
        <taxon>ecological metagenomes</taxon>
    </lineage>
</organism>
<comment type="caution">
    <text evidence="1">The sequence shown here is derived from an EMBL/GenBank/DDBJ whole genome shotgun (WGS) entry which is preliminary data.</text>
</comment>
<sequence length="119" mass="12991">MVGREKCKLSCAIVAGLREPSNLALLIHIDYGNIICLFIFVQNVWNTHIHLACSKAAHSSVAIGQRQIKHRAAANGGFCLVGQYSVRLRCDLRIHAGIALNCANGGFIKADFNSTRMNL</sequence>
<name>A0A645G742_9ZZZZ</name>